<name>A0AAV8S5B6_9ROSI</name>
<sequence length="69" mass="7932">MKSCEFYLKFYVLWLGGKFSYNRLQVNLCWLSATGIHHDSLQGNPSLTFTGYVACPDFKKVVGISFFKE</sequence>
<dbReference type="Proteomes" id="UP001159364">
    <property type="component" value="Unassembled WGS sequence"/>
</dbReference>
<gene>
    <name evidence="1" type="ORF">K2173_014462</name>
</gene>
<proteinExistence type="predicted"/>
<accession>A0AAV8S5B6</accession>
<keyword evidence="2" id="KW-1185">Reference proteome</keyword>
<organism evidence="1 2">
    <name type="scientific">Erythroxylum novogranatense</name>
    <dbReference type="NCBI Taxonomy" id="1862640"/>
    <lineage>
        <taxon>Eukaryota</taxon>
        <taxon>Viridiplantae</taxon>
        <taxon>Streptophyta</taxon>
        <taxon>Embryophyta</taxon>
        <taxon>Tracheophyta</taxon>
        <taxon>Spermatophyta</taxon>
        <taxon>Magnoliopsida</taxon>
        <taxon>eudicotyledons</taxon>
        <taxon>Gunneridae</taxon>
        <taxon>Pentapetalae</taxon>
        <taxon>rosids</taxon>
        <taxon>fabids</taxon>
        <taxon>Malpighiales</taxon>
        <taxon>Erythroxylaceae</taxon>
        <taxon>Erythroxylum</taxon>
    </lineage>
</organism>
<evidence type="ECO:0000313" key="1">
    <source>
        <dbReference type="EMBL" id="KAJ8747304.1"/>
    </source>
</evidence>
<comment type="caution">
    <text evidence="1">The sequence shown here is derived from an EMBL/GenBank/DDBJ whole genome shotgun (WGS) entry which is preliminary data.</text>
</comment>
<protein>
    <submittedName>
        <fullName evidence="1">Uncharacterized protein</fullName>
    </submittedName>
</protein>
<evidence type="ECO:0000313" key="2">
    <source>
        <dbReference type="Proteomes" id="UP001159364"/>
    </source>
</evidence>
<dbReference type="EMBL" id="JAIWQS010000200">
    <property type="protein sequence ID" value="KAJ8747304.1"/>
    <property type="molecule type" value="Genomic_DNA"/>
</dbReference>
<reference evidence="1 2" key="1">
    <citation type="submission" date="2021-09" db="EMBL/GenBank/DDBJ databases">
        <title>Genomic insights and catalytic innovation underlie evolution of tropane alkaloids biosynthesis.</title>
        <authorList>
            <person name="Wang Y.-J."/>
            <person name="Tian T."/>
            <person name="Huang J.-P."/>
            <person name="Huang S.-X."/>
        </authorList>
    </citation>
    <scope>NUCLEOTIDE SEQUENCE [LARGE SCALE GENOMIC DNA]</scope>
    <source>
        <strain evidence="1">KIB-2018</strain>
        <tissue evidence="1">Leaf</tissue>
    </source>
</reference>
<dbReference type="AlphaFoldDB" id="A0AAV8S5B6"/>